<gene>
    <name evidence="1" type="ORF">AJ80_07442</name>
</gene>
<dbReference type="Proteomes" id="UP000224634">
    <property type="component" value="Unassembled WGS sequence"/>
</dbReference>
<proteinExistence type="predicted"/>
<accession>A0A2B7XNE9</accession>
<dbReference type="EMBL" id="PDNA01000143">
    <property type="protein sequence ID" value="PGH10686.1"/>
    <property type="molecule type" value="Genomic_DNA"/>
</dbReference>
<comment type="caution">
    <text evidence="1">The sequence shown here is derived from an EMBL/GenBank/DDBJ whole genome shotgun (WGS) entry which is preliminary data.</text>
</comment>
<evidence type="ECO:0000313" key="1">
    <source>
        <dbReference type="EMBL" id="PGH10686.1"/>
    </source>
</evidence>
<keyword evidence="2" id="KW-1185">Reference proteome</keyword>
<sequence length="603" mass="65873">MNIHSMHIGKIIIPGVLLEGWPDLALRGGVNKLIGISSLLTPRITLSRSKADQHGHDVVPGNENSMEKKSSQQQFSIEQPVSILIIRQSADSVNMKYTTSLVLGALVQNALAAPRLVSRQEGEAQRLTAPLTPTILLPAQPNPNARCQQNSVDMYTAENWEAQNADYWFRRWKMDVYMEKDRHARLDETLAADFGLGQTFDCSLTNECERPLCSSLKKVGQEGDYENASMFCARLYNAINGAQLDFATIQAAVQQNFYPGVNPADFAGLQGLNAAAAIVGIVTAWMGPAGWAIGSAGANTFKEVFSSVVRGVSSTLTASDVSLMTLAEMGTDARNIFHAALIGLENEHYNLIEHGASYSTPSTIHSLFEDGTWVDHNQISTLNSEAQESEIRKYYADMVLAMIINKAWQEQGAFILSMEYPQDKCENEGAGGDLPKLCYKGRIYWLLTTSPVDGLSSATLAPPPGAPKMKDIVGYPATHAIQSSVDAFLDGGYKFDAAGLIDTNLLLHNPYNNYIAGAQFKGVFNIPVCEIETSATKTMTADVLTWIKPGKRQGGNFMACICASAKDRKGVHIMDTEDHGPGAFKELWKDHRNGCKPFEDPHD</sequence>
<organism evidence="1 2">
    <name type="scientific">Polytolypa hystricis (strain UAMH7299)</name>
    <dbReference type="NCBI Taxonomy" id="1447883"/>
    <lineage>
        <taxon>Eukaryota</taxon>
        <taxon>Fungi</taxon>
        <taxon>Dikarya</taxon>
        <taxon>Ascomycota</taxon>
        <taxon>Pezizomycotina</taxon>
        <taxon>Eurotiomycetes</taxon>
        <taxon>Eurotiomycetidae</taxon>
        <taxon>Onygenales</taxon>
        <taxon>Onygenales incertae sedis</taxon>
        <taxon>Polytolypa</taxon>
    </lineage>
</organism>
<dbReference type="OrthoDB" id="4524301at2759"/>
<reference evidence="1 2" key="1">
    <citation type="submission" date="2017-10" db="EMBL/GenBank/DDBJ databases">
        <title>Comparative genomics in systemic dimorphic fungi from Ajellomycetaceae.</title>
        <authorList>
            <person name="Munoz J.F."/>
            <person name="Mcewen J.G."/>
            <person name="Clay O.K."/>
            <person name="Cuomo C.A."/>
        </authorList>
    </citation>
    <scope>NUCLEOTIDE SEQUENCE [LARGE SCALE GENOMIC DNA]</scope>
    <source>
        <strain evidence="1 2">UAMH7299</strain>
    </source>
</reference>
<evidence type="ECO:0000313" key="2">
    <source>
        <dbReference type="Proteomes" id="UP000224634"/>
    </source>
</evidence>
<name>A0A2B7XNE9_POLH7</name>
<dbReference type="AlphaFoldDB" id="A0A2B7XNE9"/>
<protein>
    <submittedName>
        <fullName evidence="1">Uncharacterized protein</fullName>
    </submittedName>
</protein>